<sequence>MNRRAKAWSALLDERPGPQKPGPLWLAWVDGRRDDSTPPPPQTGPHPHGRPPVIPEPVRPRRRHVFERVVTSPWDPAARPPTARRTLRWGLRQGLSLAVLGGVMVSLGTGA</sequence>
<proteinExistence type="predicted"/>
<evidence type="ECO:0000313" key="3">
    <source>
        <dbReference type="Proteomes" id="UP000634660"/>
    </source>
</evidence>
<dbReference type="AlphaFoldDB" id="A0A918V5P3"/>
<reference evidence="2" key="1">
    <citation type="journal article" date="2014" name="Int. J. Syst. Evol. Microbiol.">
        <title>Complete genome sequence of Corynebacterium casei LMG S-19264T (=DSM 44701T), isolated from a smear-ripened cheese.</title>
        <authorList>
            <consortium name="US DOE Joint Genome Institute (JGI-PGF)"/>
            <person name="Walter F."/>
            <person name="Albersmeier A."/>
            <person name="Kalinowski J."/>
            <person name="Ruckert C."/>
        </authorList>
    </citation>
    <scope>NUCLEOTIDE SEQUENCE</scope>
    <source>
        <strain evidence="2">JCM 4834</strain>
    </source>
</reference>
<comment type="caution">
    <text evidence="2">The sequence shown here is derived from an EMBL/GenBank/DDBJ whole genome shotgun (WGS) entry which is preliminary data.</text>
</comment>
<evidence type="ECO:0000256" key="1">
    <source>
        <dbReference type="SAM" id="MobiDB-lite"/>
    </source>
</evidence>
<reference evidence="2" key="2">
    <citation type="submission" date="2020-09" db="EMBL/GenBank/DDBJ databases">
        <authorList>
            <person name="Sun Q."/>
            <person name="Ohkuma M."/>
        </authorList>
    </citation>
    <scope>NUCLEOTIDE SEQUENCE</scope>
    <source>
        <strain evidence="2">JCM 4834</strain>
    </source>
</reference>
<evidence type="ECO:0000313" key="2">
    <source>
        <dbReference type="EMBL" id="GGZ73487.1"/>
    </source>
</evidence>
<accession>A0A918V5P3</accession>
<organism evidence="2 3">
    <name type="scientific">Streptomyces subrutilus</name>
    <dbReference type="NCBI Taxonomy" id="36818"/>
    <lineage>
        <taxon>Bacteria</taxon>
        <taxon>Bacillati</taxon>
        <taxon>Actinomycetota</taxon>
        <taxon>Actinomycetes</taxon>
        <taxon>Kitasatosporales</taxon>
        <taxon>Streptomycetaceae</taxon>
        <taxon>Streptomyces</taxon>
    </lineage>
</organism>
<protein>
    <submittedName>
        <fullName evidence="2">Uncharacterized protein</fullName>
    </submittedName>
</protein>
<dbReference type="Proteomes" id="UP000634660">
    <property type="component" value="Unassembled WGS sequence"/>
</dbReference>
<feature type="region of interest" description="Disordered" evidence="1">
    <location>
        <begin position="1"/>
        <end position="60"/>
    </location>
</feature>
<feature type="compositionally biased region" description="Pro residues" evidence="1">
    <location>
        <begin position="37"/>
        <end position="57"/>
    </location>
</feature>
<name>A0A918V5P3_9ACTN</name>
<dbReference type="EMBL" id="BMVX01000013">
    <property type="protein sequence ID" value="GGZ73487.1"/>
    <property type="molecule type" value="Genomic_DNA"/>
</dbReference>
<gene>
    <name evidence="2" type="ORF">GCM10010371_36510</name>
</gene>